<keyword evidence="6" id="KW-0249">Electron transport</keyword>
<evidence type="ECO:0000256" key="9">
    <source>
        <dbReference type="ARBA" id="ARBA00038146"/>
    </source>
</evidence>
<reference evidence="13 14" key="1">
    <citation type="submission" date="2020-11" db="EMBL/GenBank/DDBJ databases">
        <title>Kefir isolates.</title>
        <authorList>
            <person name="Marcisauskas S."/>
            <person name="Kim Y."/>
            <person name="Blasche S."/>
        </authorList>
    </citation>
    <scope>NUCLEOTIDE SEQUENCE [LARGE SCALE GENOMIC DNA]</scope>
    <source>
        <strain evidence="13 14">KR</strain>
    </source>
</reference>
<feature type="domain" description="Peptidase M16 C-terminal" evidence="12">
    <location>
        <begin position="199"/>
        <end position="363"/>
    </location>
</feature>
<keyword evidence="3" id="KW-0679">Respiratory chain</keyword>
<dbReference type="InterPro" id="IPR007863">
    <property type="entry name" value="Peptidase_M16_C"/>
</dbReference>
<evidence type="ECO:0000256" key="10">
    <source>
        <dbReference type="ARBA" id="ARBA00040751"/>
    </source>
</evidence>
<dbReference type="FunFam" id="3.30.830.10:FF:000039">
    <property type="entry name" value="Ubiquinol-cytochrome c reductase core subunit 2"/>
    <property type="match status" value="1"/>
</dbReference>
<evidence type="ECO:0000256" key="6">
    <source>
        <dbReference type="ARBA" id="ARBA00022982"/>
    </source>
</evidence>
<comment type="similarity">
    <text evidence="9">Belongs to the peptidase M16 family. UQCRC2/QCR2 subfamily.</text>
</comment>
<dbReference type="Pfam" id="PF05193">
    <property type="entry name" value="Peptidase_M16_C"/>
    <property type="match status" value="1"/>
</dbReference>
<evidence type="ECO:0000256" key="8">
    <source>
        <dbReference type="ARBA" id="ARBA00023136"/>
    </source>
</evidence>
<proteinExistence type="inferred from homology"/>
<keyword evidence="4" id="KW-0999">Mitochondrion inner membrane</keyword>
<comment type="caution">
    <text evidence="13">The sequence shown here is derived from an EMBL/GenBank/DDBJ whole genome shotgun (WGS) entry which is preliminary data.</text>
</comment>
<keyword evidence="8" id="KW-0472">Membrane</keyword>
<evidence type="ECO:0000256" key="3">
    <source>
        <dbReference type="ARBA" id="ARBA00022660"/>
    </source>
</evidence>
<sequence>MSALRTAALRAQAVRASVAPSGARAYATPAAASFSTVDANGIKVAGNDEGARTSSISLIVKAGSRYEPAPGVAHVLSNSLFKATETRSQIRLVRETEALGGVLSSSLSREHLVLTAEFLKGDEAFFAEVLGDALSRAKFLPHEYTEEVVPQVQGEYEQSLRDLNVYAFDLAHQLAFRKGLGNSLFASPHVAVDQHAAVAFAKSAFTPSNVAVLGSNIDAGKLASLVSDFVNLPAGGASSISTSASQYYGGEVRVPASARVERDQLVLAFKGAARSEVDYAVLALLLGGESSVKWGQGASPLSKLARGAASAKAFNLAYSDAGLFGISVSAPTNEVADIATKAVAELKQVAQGVSSDALKQAVNKAKFAAAAALETRVGQVQLVGEQLAVDGQAPSLESVFAKLDKVSVESLAKAAKAALASTPTTVAVGDTHALPCTFGLDSVPAAQPAQY</sequence>
<evidence type="ECO:0000256" key="1">
    <source>
        <dbReference type="ARBA" id="ARBA00004443"/>
    </source>
</evidence>
<evidence type="ECO:0000259" key="12">
    <source>
        <dbReference type="Pfam" id="PF05193"/>
    </source>
</evidence>
<evidence type="ECO:0000256" key="2">
    <source>
        <dbReference type="ARBA" id="ARBA00022448"/>
    </source>
</evidence>
<name>A0A9P7B3K6_RHOMI</name>
<gene>
    <name evidence="13" type="primary">QCR2</name>
    <name evidence="13" type="ORF">C6P46_007041</name>
</gene>
<dbReference type="AlphaFoldDB" id="A0A9P7B3K6"/>
<dbReference type="OrthoDB" id="6369905at2759"/>
<dbReference type="InterPro" id="IPR011765">
    <property type="entry name" value="Pept_M16_N"/>
</dbReference>
<keyword evidence="14" id="KW-1185">Reference proteome</keyword>
<dbReference type="GO" id="GO:0046872">
    <property type="term" value="F:metal ion binding"/>
    <property type="evidence" value="ECO:0007669"/>
    <property type="project" value="InterPro"/>
</dbReference>
<evidence type="ECO:0000313" key="14">
    <source>
        <dbReference type="Proteomes" id="UP000777482"/>
    </source>
</evidence>
<evidence type="ECO:0000313" key="13">
    <source>
        <dbReference type="EMBL" id="KAG0656552.1"/>
    </source>
</evidence>
<keyword evidence="5" id="KW-0809">Transit peptide</keyword>
<evidence type="ECO:0000256" key="7">
    <source>
        <dbReference type="ARBA" id="ARBA00023128"/>
    </source>
</evidence>
<dbReference type="SUPFAM" id="SSF63411">
    <property type="entry name" value="LuxS/MPP-like metallohydrolase"/>
    <property type="match status" value="2"/>
</dbReference>
<dbReference type="InterPro" id="IPR050361">
    <property type="entry name" value="MPP/UQCRC_Complex"/>
</dbReference>
<dbReference type="Pfam" id="PF00675">
    <property type="entry name" value="Peptidase_M16"/>
    <property type="match status" value="1"/>
</dbReference>
<accession>A0A9P7B3K6</accession>
<feature type="domain" description="Peptidase M16 N-terminal" evidence="11">
    <location>
        <begin position="47"/>
        <end position="185"/>
    </location>
</feature>
<dbReference type="Proteomes" id="UP000777482">
    <property type="component" value="Unassembled WGS sequence"/>
</dbReference>
<dbReference type="GO" id="GO:0005743">
    <property type="term" value="C:mitochondrial inner membrane"/>
    <property type="evidence" value="ECO:0007669"/>
    <property type="project" value="UniProtKB-SubCell"/>
</dbReference>
<dbReference type="PANTHER" id="PTHR11851:SF209">
    <property type="entry name" value="CYTOCHROME B-C1 COMPLEX SUBUNIT 2, MITOCHONDRIAL"/>
    <property type="match status" value="1"/>
</dbReference>
<protein>
    <recommendedName>
        <fullName evidence="10">Cytochrome b-c1 complex subunit 2, mitochondrial</fullName>
    </recommendedName>
</protein>
<dbReference type="InterPro" id="IPR011249">
    <property type="entry name" value="Metalloenz_LuxS/M16"/>
</dbReference>
<dbReference type="EMBL" id="PUHQ01000095">
    <property type="protein sequence ID" value="KAG0656552.1"/>
    <property type="molecule type" value="Genomic_DNA"/>
</dbReference>
<evidence type="ECO:0000256" key="4">
    <source>
        <dbReference type="ARBA" id="ARBA00022792"/>
    </source>
</evidence>
<keyword evidence="7" id="KW-0496">Mitochondrion</keyword>
<organism evidence="13 14">
    <name type="scientific">Rhodotorula mucilaginosa</name>
    <name type="common">Yeast</name>
    <name type="synonym">Rhodotorula rubra</name>
    <dbReference type="NCBI Taxonomy" id="5537"/>
    <lineage>
        <taxon>Eukaryota</taxon>
        <taxon>Fungi</taxon>
        <taxon>Dikarya</taxon>
        <taxon>Basidiomycota</taxon>
        <taxon>Pucciniomycotina</taxon>
        <taxon>Microbotryomycetes</taxon>
        <taxon>Sporidiobolales</taxon>
        <taxon>Sporidiobolaceae</taxon>
        <taxon>Rhodotorula</taxon>
    </lineage>
</organism>
<evidence type="ECO:0000256" key="5">
    <source>
        <dbReference type="ARBA" id="ARBA00022946"/>
    </source>
</evidence>
<dbReference type="FunFam" id="3.30.830.10:FF:000021">
    <property type="entry name" value="Cytochrome b-c1 complex subunit 2"/>
    <property type="match status" value="1"/>
</dbReference>
<dbReference type="Gene3D" id="3.30.830.10">
    <property type="entry name" value="Metalloenzyme, LuxS/M16 peptidase-like"/>
    <property type="match status" value="2"/>
</dbReference>
<keyword evidence="2" id="KW-0813">Transport</keyword>
<comment type="subcellular location">
    <subcellularLocation>
        <location evidence="1">Mitochondrion inner membrane</location>
        <topology evidence="1">Peripheral membrane protein</topology>
        <orientation evidence="1">Matrix side</orientation>
    </subcellularLocation>
</comment>
<evidence type="ECO:0000259" key="11">
    <source>
        <dbReference type="Pfam" id="PF00675"/>
    </source>
</evidence>
<dbReference type="PANTHER" id="PTHR11851">
    <property type="entry name" value="METALLOPROTEASE"/>
    <property type="match status" value="1"/>
</dbReference>